<feature type="region of interest" description="Disordered" evidence="7">
    <location>
        <begin position="1"/>
        <end position="70"/>
    </location>
</feature>
<keyword evidence="9" id="KW-1185">Reference proteome</keyword>
<evidence type="ECO:0000256" key="4">
    <source>
        <dbReference type="ARBA" id="ARBA00023159"/>
    </source>
</evidence>
<evidence type="ECO:0000256" key="2">
    <source>
        <dbReference type="ARBA" id="ARBA00006967"/>
    </source>
</evidence>
<dbReference type="PANTHER" id="PTHR17045:SF6">
    <property type="entry name" value="CBP_P300-INTERACTING TRANSACTIVATOR 1"/>
    <property type="match status" value="1"/>
</dbReference>
<reference evidence="8" key="1">
    <citation type="submission" date="2025-08" db="UniProtKB">
        <authorList>
            <consortium name="Ensembl"/>
        </authorList>
    </citation>
    <scope>IDENTIFICATION</scope>
</reference>
<dbReference type="Ensembl" id="ENSANIT00000021162.1">
    <property type="protein sequence ID" value="ENSANIP00000020481.1"/>
    <property type="gene ID" value="ENSANIG00000013941.1"/>
</dbReference>
<feature type="region of interest" description="Disordered" evidence="7">
    <location>
        <begin position="127"/>
        <end position="165"/>
    </location>
</feature>
<organism evidence="8 9">
    <name type="scientific">Accipiter nisus</name>
    <name type="common">Eurasian sparrowhawk</name>
    <dbReference type="NCBI Taxonomy" id="211598"/>
    <lineage>
        <taxon>Eukaryota</taxon>
        <taxon>Metazoa</taxon>
        <taxon>Chordata</taxon>
        <taxon>Craniata</taxon>
        <taxon>Vertebrata</taxon>
        <taxon>Euteleostomi</taxon>
        <taxon>Archelosauria</taxon>
        <taxon>Archosauria</taxon>
        <taxon>Dinosauria</taxon>
        <taxon>Saurischia</taxon>
        <taxon>Theropoda</taxon>
        <taxon>Coelurosauria</taxon>
        <taxon>Aves</taxon>
        <taxon>Neognathae</taxon>
        <taxon>Neoaves</taxon>
        <taxon>Telluraves</taxon>
        <taxon>Accipitrimorphae</taxon>
        <taxon>Accipitriformes</taxon>
        <taxon>Accipitridae</taxon>
        <taxon>Accipitrinae</taxon>
        <taxon>Accipiter</taxon>
    </lineage>
</organism>
<dbReference type="InterPro" id="IPR007576">
    <property type="entry name" value="CITED"/>
</dbReference>
<keyword evidence="4" id="KW-0010">Activator</keyword>
<comment type="subcellular location">
    <subcellularLocation>
        <location evidence="1">Nucleus</location>
    </subcellularLocation>
</comment>
<keyword evidence="3" id="KW-0805">Transcription regulation</keyword>
<dbReference type="Pfam" id="PF04487">
    <property type="entry name" value="CITED"/>
    <property type="match status" value="1"/>
</dbReference>
<keyword evidence="6" id="KW-0539">Nucleus</keyword>
<evidence type="ECO:0000256" key="1">
    <source>
        <dbReference type="ARBA" id="ARBA00004123"/>
    </source>
</evidence>
<dbReference type="GO" id="GO:0003713">
    <property type="term" value="F:transcription coactivator activity"/>
    <property type="evidence" value="ECO:0007669"/>
    <property type="project" value="TreeGrafter"/>
</dbReference>
<evidence type="ECO:0000256" key="5">
    <source>
        <dbReference type="ARBA" id="ARBA00023163"/>
    </source>
</evidence>
<dbReference type="GO" id="GO:0005634">
    <property type="term" value="C:nucleus"/>
    <property type="evidence" value="ECO:0007669"/>
    <property type="project" value="UniProtKB-SubCell"/>
</dbReference>
<evidence type="ECO:0000256" key="3">
    <source>
        <dbReference type="ARBA" id="ARBA00023015"/>
    </source>
</evidence>
<evidence type="ECO:0000313" key="9">
    <source>
        <dbReference type="Proteomes" id="UP000694541"/>
    </source>
</evidence>
<accession>A0A8B9N9K1</accession>
<sequence length="208" mass="21578">MELSLVQSKKSAKGGTKARGVPPVPPQLTPSHPNPPPATLAPSELPSCPPHWIGAPEEMSSLRCPSRGTKDREVAATLRYRSGTGAGELPAAAGGAPPPPGAPLALQTAPHLLASMHLQKLNSQHRAAGGVRHSQEPRSPPGWGLGTRGAGNLSPPAASPGIIDSDPVDEEVLRALVLELGLDRADELPELWLGHHEFDFPADLPAGC</sequence>
<reference evidence="8" key="2">
    <citation type="submission" date="2025-09" db="UniProtKB">
        <authorList>
            <consortium name="Ensembl"/>
        </authorList>
    </citation>
    <scope>IDENTIFICATION</scope>
</reference>
<evidence type="ECO:0000313" key="8">
    <source>
        <dbReference type="Ensembl" id="ENSANIP00000020481.1"/>
    </source>
</evidence>
<protein>
    <submittedName>
        <fullName evidence="8">Cbp/p300 interacting transactivator with Glu/Asp rich carboxy-terminal domain 1</fullName>
    </submittedName>
</protein>
<dbReference type="PANTHER" id="PTHR17045">
    <property type="entry name" value="MELANOCYTE SPECIFIC GENE RELATED CITED"/>
    <property type="match status" value="1"/>
</dbReference>
<dbReference type="Proteomes" id="UP000694541">
    <property type="component" value="Unplaced"/>
</dbReference>
<evidence type="ECO:0000256" key="7">
    <source>
        <dbReference type="SAM" id="MobiDB-lite"/>
    </source>
</evidence>
<name>A0A8B9N9K1_9AVES</name>
<comment type="similarity">
    <text evidence="2">Belongs to the CITED family.</text>
</comment>
<dbReference type="AlphaFoldDB" id="A0A8B9N9K1"/>
<proteinExistence type="inferred from homology"/>
<keyword evidence="5" id="KW-0804">Transcription</keyword>
<dbReference type="Gene3D" id="6.10.140.2200">
    <property type="match status" value="1"/>
</dbReference>
<evidence type="ECO:0000256" key="6">
    <source>
        <dbReference type="ARBA" id="ARBA00023242"/>
    </source>
</evidence>
<feature type="compositionally biased region" description="Pro residues" evidence="7">
    <location>
        <begin position="22"/>
        <end position="39"/>
    </location>
</feature>